<dbReference type="RefSeq" id="XP_009051410.1">
    <property type="nucleotide sequence ID" value="XM_009053162.1"/>
</dbReference>
<keyword evidence="3" id="KW-0964">Secreted</keyword>
<evidence type="ECO:0000256" key="5">
    <source>
        <dbReference type="SAM" id="SignalP"/>
    </source>
</evidence>
<sequence length="187" mass="21407">MTMLVILCVLLGLVDSKSLEKVLLNQKSRNADDCQIPDNITELIESLTEIKRNKSFLIPVQESIYEVCDRRKSEIPFVTPTNCPENVTSRRGGKLNQRSVCPWDMVQEYLPGYFPSVINVARCRLCERCSGVNSTTSCQPIVYRIPVLKLTGCVSGFYTYEKKYKKRAVGCTCARRKTMRARRRNRV</sequence>
<dbReference type="SUPFAM" id="SSF57501">
    <property type="entry name" value="Cystine-knot cytokines"/>
    <property type="match status" value="1"/>
</dbReference>
<gene>
    <name evidence="6" type="ORF">LOTGIDRAFT_152638</name>
</gene>
<evidence type="ECO:0000256" key="2">
    <source>
        <dbReference type="ARBA" id="ARBA00007236"/>
    </source>
</evidence>
<dbReference type="Proteomes" id="UP000030746">
    <property type="component" value="Unassembled WGS sequence"/>
</dbReference>
<keyword evidence="7" id="KW-1185">Reference proteome</keyword>
<dbReference type="GeneID" id="20235734"/>
<dbReference type="GO" id="GO:0005125">
    <property type="term" value="F:cytokine activity"/>
    <property type="evidence" value="ECO:0007669"/>
    <property type="project" value="InterPro"/>
</dbReference>
<dbReference type="HOGENOM" id="CLU_1429516_0_0_1"/>
<dbReference type="Gene3D" id="2.10.90.10">
    <property type="entry name" value="Cystine-knot cytokines"/>
    <property type="match status" value="1"/>
</dbReference>
<dbReference type="CTD" id="20235734"/>
<accession>V4AKB8</accession>
<proteinExistence type="inferred from homology"/>
<keyword evidence="4 5" id="KW-0732">Signal</keyword>
<dbReference type="OMA" id="IRTQCNI"/>
<dbReference type="OrthoDB" id="6107972at2759"/>
<organism evidence="6 7">
    <name type="scientific">Lottia gigantea</name>
    <name type="common">Giant owl limpet</name>
    <dbReference type="NCBI Taxonomy" id="225164"/>
    <lineage>
        <taxon>Eukaryota</taxon>
        <taxon>Metazoa</taxon>
        <taxon>Spiralia</taxon>
        <taxon>Lophotrochozoa</taxon>
        <taxon>Mollusca</taxon>
        <taxon>Gastropoda</taxon>
        <taxon>Patellogastropoda</taxon>
        <taxon>Lottioidea</taxon>
        <taxon>Lottiidae</taxon>
        <taxon>Lottia</taxon>
    </lineage>
</organism>
<feature type="chain" id="PRO_5004716942" description="Interleukin 17-like protein" evidence="5">
    <location>
        <begin position="17"/>
        <end position="187"/>
    </location>
</feature>
<evidence type="ECO:0000256" key="4">
    <source>
        <dbReference type="ARBA" id="ARBA00022729"/>
    </source>
</evidence>
<evidence type="ECO:0000256" key="3">
    <source>
        <dbReference type="ARBA" id="ARBA00022525"/>
    </source>
</evidence>
<evidence type="ECO:0000313" key="6">
    <source>
        <dbReference type="EMBL" id="ESO97547.1"/>
    </source>
</evidence>
<comment type="similarity">
    <text evidence="2">Belongs to the IL-17 family.</text>
</comment>
<evidence type="ECO:0008006" key="8">
    <source>
        <dbReference type="Google" id="ProtNLM"/>
    </source>
</evidence>
<evidence type="ECO:0000256" key="1">
    <source>
        <dbReference type="ARBA" id="ARBA00004613"/>
    </source>
</evidence>
<dbReference type="KEGG" id="lgi:LOTGIDRAFT_152638"/>
<dbReference type="InterPro" id="IPR029034">
    <property type="entry name" value="Cystine-knot_cytokine"/>
</dbReference>
<reference evidence="6 7" key="1">
    <citation type="journal article" date="2013" name="Nature">
        <title>Insights into bilaterian evolution from three spiralian genomes.</title>
        <authorList>
            <person name="Simakov O."/>
            <person name="Marletaz F."/>
            <person name="Cho S.J."/>
            <person name="Edsinger-Gonzales E."/>
            <person name="Havlak P."/>
            <person name="Hellsten U."/>
            <person name="Kuo D.H."/>
            <person name="Larsson T."/>
            <person name="Lv J."/>
            <person name="Arendt D."/>
            <person name="Savage R."/>
            <person name="Osoegawa K."/>
            <person name="de Jong P."/>
            <person name="Grimwood J."/>
            <person name="Chapman J.A."/>
            <person name="Shapiro H."/>
            <person name="Aerts A."/>
            <person name="Otillar R.P."/>
            <person name="Terry A.Y."/>
            <person name="Boore J.L."/>
            <person name="Grigoriev I.V."/>
            <person name="Lindberg D.R."/>
            <person name="Seaver E.C."/>
            <person name="Weisblat D.A."/>
            <person name="Putnam N.H."/>
            <person name="Rokhsar D.S."/>
        </authorList>
    </citation>
    <scope>NUCLEOTIDE SEQUENCE [LARGE SCALE GENOMIC DNA]</scope>
</reference>
<protein>
    <recommendedName>
        <fullName evidence="8">Interleukin 17-like protein</fullName>
    </recommendedName>
</protein>
<dbReference type="EMBL" id="KB201304">
    <property type="protein sequence ID" value="ESO97547.1"/>
    <property type="molecule type" value="Genomic_DNA"/>
</dbReference>
<comment type="subcellular location">
    <subcellularLocation>
        <location evidence="1">Secreted</location>
    </subcellularLocation>
</comment>
<evidence type="ECO:0000313" key="7">
    <source>
        <dbReference type="Proteomes" id="UP000030746"/>
    </source>
</evidence>
<dbReference type="GO" id="GO:0005576">
    <property type="term" value="C:extracellular region"/>
    <property type="evidence" value="ECO:0007669"/>
    <property type="project" value="UniProtKB-SubCell"/>
</dbReference>
<dbReference type="AlphaFoldDB" id="V4AKB8"/>
<dbReference type="Pfam" id="PF06083">
    <property type="entry name" value="IL17"/>
    <property type="match status" value="1"/>
</dbReference>
<feature type="signal peptide" evidence="5">
    <location>
        <begin position="1"/>
        <end position="16"/>
    </location>
</feature>
<dbReference type="InterPro" id="IPR010345">
    <property type="entry name" value="IL-17_fam"/>
</dbReference>
<name>V4AKB8_LOTGI</name>